<dbReference type="InterPro" id="IPR004843">
    <property type="entry name" value="Calcineurin-like_PHP"/>
</dbReference>
<gene>
    <name evidence="2" type="ORF">CFK40_04525</name>
</gene>
<name>A0A221M9J6_9BACI</name>
<dbReference type="GO" id="GO:0016788">
    <property type="term" value="F:hydrolase activity, acting on ester bonds"/>
    <property type="evidence" value="ECO:0007669"/>
    <property type="project" value="TreeGrafter"/>
</dbReference>
<dbReference type="CDD" id="cd07383">
    <property type="entry name" value="MPP_Dcr2"/>
    <property type="match status" value="1"/>
</dbReference>
<dbReference type="PANTHER" id="PTHR32440">
    <property type="entry name" value="PHOSPHATASE DCR2-RELATED-RELATED"/>
    <property type="match status" value="1"/>
</dbReference>
<sequence length="287" mass="33417">MELIREKNGNLRILQLTDLHIGQLPFDNDDIRTFDHIKKVSNEYNPDLIVITGDLIWSEGIEKPGKSFEELIKVLNSLQKPITVTYGNHDTEENITRSDLRELEKKLDYKVNKKHSYIVEERESYCIELRDESQELLNVLYVIDSGAVDPLRIGTYEYVHPKQVNWFYDVSNFYKQEKSKKTEDLLFLHIPLPEYKDAWKNGQVYGYKYEEVSSPVLNTGLFTSLLLDKQVKGVFCGHDHDNDFDAIYHGIKLCFGRVSGFNCYGELSRGARIIELQSNESFKTYLI</sequence>
<feature type="domain" description="Calcineurin-like phosphoesterase" evidence="1">
    <location>
        <begin position="11"/>
        <end position="241"/>
    </location>
</feature>
<evidence type="ECO:0000259" key="1">
    <source>
        <dbReference type="Pfam" id="PF00149"/>
    </source>
</evidence>
<dbReference type="InterPro" id="IPR029052">
    <property type="entry name" value="Metallo-depent_PP-like"/>
</dbReference>
<protein>
    <submittedName>
        <fullName evidence="2">Serine/threonine protein phosphatase</fullName>
    </submittedName>
</protein>
<dbReference type="PANTHER" id="PTHR32440:SF11">
    <property type="entry name" value="METALLOPHOSPHOESTERASE DOMAIN-CONTAINING PROTEIN"/>
    <property type="match status" value="1"/>
</dbReference>
<reference evidence="2 3" key="1">
    <citation type="journal article" date="2003" name="Int. J. Syst. Evol. Microbiol.">
        <title>Virgibacillus carmonensis sp. nov., Virgibacillus necropolis sp. nov. and Virgibacillus picturae sp. nov., three novel species isolated from deteriorated mural paintings, transfer of the species of the genus salibacillus to Virgibacillus, as Virgibacillus marismortui comb. nov. and Virgibacillus salexigens comb. nov., and emended description of the genus Virgibacillus.</title>
        <authorList>
            <person name="Heyrman J."/>
            <person name="Logan N.A."/>
            <person name="Busse H.J."/>
            <person name="Balcaen A."/>
            <person name="Lebbe L."/>
            <person name="Rodriguez-Diaz M."/>
            <person name="Swings J."/>
            <person name="De Vos P."/>
        </authorList>
    </citation>
    <scope>NUCLEOTIDE SEQUENCE [LARGE SCALE GENOMIC DNA]</scope>
    <source>
        <strain evidence="2 3">LMG 19488</strain>
    </source>
</reference>
<dbReference type="SUPFAM" id="SSF56300">
    <property type="entry name" value="Metallo-dependent phosphatases"/>
    <property type="match status" value="1"/>
</dbReference>
<keyword evidence="3" id="KW-1185">Reference proteome</keyword>
<dbReference type="RefSeq" id="WP_089530979.1">
    <property type="nucleotide sequence ID" value="NZ_CP022437.1"/>
</dbReference>
<accession>A0A221M9J6</accession>
<dbReference type="OrthoDB" id="9816081at2"/>
<evidence type="ECO:0000313" key="3">
    <source>
        <dbReference type="Proteomes" id="UP000204391"/>
    </source>
</evidence>
<dbReference type="EMBL" id="CP022437">
    <property type="protein sequence ID" value="ASN04326.1"/>
    <property type="molecule type" value="Genomic_DNA"/>
</dbReference>
<dbReference type="Gene3D" id="3.60.21.10">
    <property type="match status" value="1"/>
</dbReference>
<proteinExistence type="predicted"/>
<dbReference type="AlphaFoldDB" id="A0A221M9J6"/>
<dbReference type="Pfam" id="PF00149">
    <property type="entry name" value="Metallophos"/>
    <property type="match status" value="1"/>
</dbReference>
<organism evidence="2 3">
    <name type="scientific">Virgibacillus necropolis</name>
    <dbReference type="NCBI Taxonomy" id="163877"/>
    <lineage>
        <taxon>Bacteria</taxon>
        <taxon>Bacillati</taxon>
        <taxon>Bacillota</taxon>
        <taxon>Bacilli</taxon>
        <taxon>Bacillales</taxon>
        <taxon>Bacillaceae</taxon>
        <taxon>Virgibacillus</taxon>
    </lineage>
</organism>
<evidence type="ECO:0000313" key="2">
    <source>
        <dbReference type="EMBL" id="ASN04326.1"/>
    </source>
</evidence>
<dbReference type="KEGG" id="vne:CFK40_04525"/>
<dbReference type="GO" id="GO:0005737">
    <property type="term" value="C:cytoplasm"/>
    <property type="evidence" value="ECO:0007669"/>
    <property type="project" value="TreeGrafter"/>
</dbReference>
<dbReference type="Proteomes" id="UP000204391">
    <property type="component" value="Chromosome"/>
</dbReference>